<name>A0A3A8EVI2_9GAMM</name>
<dbReference type="SUPFAM" id="SSF51197">
    <property type="entry name" value="Clavaminate synthase-like"/>
    <property type="match status" value="1"/>
</dbReference>
<keyword evidence="2" id="KW-0479">Metal-binding</keyword>
<dbReference type="PANTHER" id="PTHR12907:SF26">
    <property type="entry name" value="HIF PROLYL HYDROXYLASE, ISOFORM C"/>
    <property type="match status" value="1"/>
</dbReference>
<proteinExistence type="predicted"/>
<sequence length="203" mass="23934">MQQIFESIQHDIEQILDDLDQQGFAIINQIHPERFMTELLGECLSHLNQFREAAIQNGVVSKIRSDHILWVGEKMIIAKQHIDLLEKFSKLFNQTFFLGIQTVEAHFACYNSGEFYALHRDNPQKKNDRMISTVYYLHPEWQADWGGQLRLQDKNEQWHIIEPEPNRMVIFQSDLLHEVLSSKRQRLSITAWLRSGNSIWSSE</sequence>
<dbReference type="AlphaFoldDB" id="A0A3A8EVI2"/>
<dbReference type="Proteomes" id="UP000269001">
    <property type="component" value="Unassembled WGS sequence"/>
</dbReference>
<dbReference type="InterPro" id="IPR006620">
    <property type="entry name" value="Pro_4_hyd_alph"/>
</dbReference>
<dbReference type="GO" id="GO:0008198">
    <property type="term" value="F:ferrous iron binding"/>
    <property type="evidence" value="ECO:0007669"/>
    <property type="project" value="TreeGrafter"/>
</dbReference>
<evidence type="ECO:0000256" key="2">
    <source>
        <dbReference type="ARBA" id="ARBA00022723"/>
    </source>
</evidence>
<dbReference type="SMART" id="SM00702">
    <property type="entry name" value="P4Hc"/>
    <property type="match status" value="1"/>
</dbReference>
<dbReference type="GO" id="GO:0031418">
    <property type="term" value="F:L-ascorbic acid binding"/>
    <property type="evidence" value="ECO:0007669"/>
    <property type="project" value="UniProtKB-KW"/>
</dbReference>
<accession>A0A3A8EVI2</accession>
<dbReference type="InterPro" id="IPR051559">
    <property type="entry name" value="HIF_prolyl_hydroxylases"/>
</dbReference>
<keyword evidence="3" id="KW-0847">Vitamin C</keyword>
<feature type="domain" description="Fe2OG dioxygenase" evidence="7">
    <location>
        <begin position="99"/>
        <end position="195"/>
    </location>
</feature>
<reference evidence="8 9" key="1">
    <citation type="submission" date="2018-09" db="EMBL/GenBank/DDBJ databases">
        <title>The draft genome of Acinetobacter spp. strains.</title>
        <authorList>
            <person name="Qin J."/>
            <person name="Feng Y."/>
            <person name="Zong Z."/>
        </authorList>
    </citation>
    <scope>NUCLEOTIDE SEQUENCE [LARGE SCALE GENOMIC DNA]</scope>
    <source>
        <strain evidence="8 9">WCHAc060096</strain>
    </source>
</reference>
<organism evidence="8 9">
    <name type="scientific">Acinetobacter guerrae</name>
    <dbReference type="NCBI Taxonomy" id="1843371"/>
    <lineage>
        <taxon>Bacteria</taxon>
        <taxon>Pseudomonadati</taxon>
        <taxon>Pseudomonadota</taxon>
        <taxon>Gammaproteobacteria</taxon>
        <taxon>Moraxellales</taxon>
        <taxon>Moraxellaceae</taxon>
        <taxon>Acinetobacter</taxon>
    </lineage>
</organism>
<evidence type="ECO:0000256" key="3">
    <source>
        <dbReference type="ARBA" id="ARBA00022896"/>
    </source>
</evidence>
<dbReference type="Pfam" id="PF13640">
    <property type="entry name" value="2OG-FeII_Oxy_3"/>
    <property type="match status" value="1"/>
</dbReference>
<keyword evidence="5" id="KW-0560">Oxidoreductase</keyword>
<gene>
    <name evidence="8" type="ORF">D7V21_10280</name>
</gene>
<dbReference type="EMBL" id="RAXU01000012">
    <property type="protein sequence ID" value="RKG32861.1"/>
    <property type="molecule type" value="Genomic_DNA"/>
</dbReference>
<dbReference type="GO" id="GO:0071456">
    <property type="term" value="P:cellular response to hypoxia"/>
    <property type="evidence" value="ECO:0007669"/>
    <property type="project" value="TreeGrafter"/>
</dbReference>
<evidence type="ECO:0000313" key="8">
    <source>
        <dbReference type="EMBL" id="RKG32861.1"/>
    </source>
</evidence>
<keyword evidence="4" id="KW-0223">Dioxygenase</keyword>
<keyword evidence="9" id="KW-1185">Reference proteome</keyword>
<evidence type="ECO:0000256" key="1">
    <source>
        <dbReference type="ARBA" id="ARBA00001961"/>
    </source>
</evidence>
<evidence type="ECO:0000259" key="7">
    <source>
        <dbReference type="PROSITE" id="PS51471"/>
    </source>
</evidence>
<dbReference type="PANTHER" id="PTHR12907">
    <property type="entry name" value="EGL NINE HOMOLOG-RELATED"/>
    <property type="match status" value="1"/>
</dbReference>
<dbReference type="PROSITE" id="PS51471">
    <property type="entry name" value="FE2OG_OXY"/>
    <property type="match status" value="1"/>
</dbReference>
<evidence type="ECO:0000313" key="9">
    <source>
        <dbReference type="Proteomes" id="UP000269001"/>
    </source>
</evidence>
<dbReference type="InterPro" id="IPR044862">
    <property type="entry name" value="Pro_4_hyd_alph_FE2OG_OXY"/>
</dbReference>
<evidence type="ECO:0000256" key="6">
    <source>
        <dbReference type="ARBA" id="ARBA00023004"/>
    </source>
</evidence>
<dbReference type="Gene3D" id="2.60.120.620">
    <property type="entry name" value="q2cbj1_9rhob like domain"/>
    <property type="match status" value="1"/>
</dbReference>
<dbReference type="RefSeq" id="WP_120370419.1">
    <property type="nucleotide sequence ID" value="NZ_RAXU01000012.1"/>
</dbReference>
<evidence type="ECO:0000256" key="5">
    <source>
        <dbReference type="ARBA" id="ARBA00023002"/>
    </source>
</evidence>
<comment type="cofactor">
    <cofactor evidence="1">
        <name>L-ascorbate</name>
        <dbReference type="ChEBI" id="CHEBI:38290"/>
    </cofactor>
</comment>
<comment type="caution">
    <text evidence="8">The sequence shown here is derived from an EMBL/GenBank/DDBJ whole genome shotgun (WGS) entry which is preliminary data.</text>
</comment>
<evidence type="ECO:0000256" key="4">
    <source>
        <dbReference type="ARBA" id="ARBA00022964"/>
    </source>
</evidence>
<dbReference type="InterPro" id="IPR005123">
    <property type="entry name" value="Oxoglu/Fe-dep_dioxygenase_dom"/>
</dbReference>
<dbReference type="GO" id="GO:0031543">
    <property type="term" value="F:peptidyl-proline dioxygenase activity"/>
    <property type="evidence" value="ECO:0007669"/>
    <property type="project" value="TreeGrafter"/>
</dbReference>
<keyword evidence="6" id="KW-0408">Iron</keyword>
<protein>
    <submittedName>
        <fullName evidence="8">2OG-Fe(II) oxygenase</fullName>
    </submittedName>
</protein>